<dbReference type="Proteomes" id="UP000230750">
    <property type="component" value="Unassembled WGS sequence"/>
</dbReference>
<evidence type="ECO:0000259" key="6">
    <source>
        <dbReference type="PROSITE" id="PS50261"/>
    </source>
</evidence>
<keyword evidence="3 5" id="KW-1133">Transmembrane helix</keyword>
<protein>
    <recommendedName>
        <fullName evidence="6">G-protein coupled receptors family 2 profile 2 domain-containing protein</fullName>
    </recommendedName>
</protein>
<feature type="transmembrane region" description="Helical" evidence="5">
    <location>
        <begin position="152"/>
        <end position="172"/>
    </location>
</feature>
<reference evidence="7 8" key="1">
    <citation type="journal article" date="2017" name="PLoS Biol.">
        <title>The sea cucumber genome provides insights into morphological evolution and visceral regeneration.</title>
        <authorList>
            <person name="Zhang X."/>
            <person name="Sun L."/>
            <person name="Yuan J."/>
            <person name="Sun Y."/>
            <person name="Gao Y."/>
            <person name="Zhang L."/>
            <person name="Li S."/>
            <person name="Dai H."/>
            <person name="Hamel J.F."/>
            <person name="Liu C."/>
            <person name="Yu Y."/>
            <person name="Liu S."/>
            <person name="Lin W."/>
            <person name="Guo K."/>
            <person name="Jin S."/>
            <person name="Xu P."/>
            <person name="Storey K.B."/>
            <person name="Huan P."/>
            <person name="Zhang T."/>
            <person name="Zhou Y."/>
            <person name="Zhang J."/>
            <person name="Lin C."/>
            <person name="Li X."/>
            <person name="Xing L."/>
            <person name="Huo D."/>
            <person name="Sun M."/>
            <person name="Wang L."/>
            <person name="Mercier A."/>
            <person name="Li F."/>
            <person name="Yang H."/>
            <person name="Xiang J."/>
        </authorList>
    </citation>
    <scope>NUCLEOTIDE SEQUENCE [LARGE SCALE GENOMIC DNA]</scope>
    <source>
        <strain evidence="7">Shaxun</strain>
        <tissue evidence="7">Muscle</tissue>
    </source>
</reference>
<dbReference type="PROSITE" id="PS50261">
    <property type="entry name" value="G_PROTEIN_RECEP_F2_4"/>
    <property type="match status" value="1"/>
</dbReference>
<evidence type="ECO:0000256" key="3">
    <source>
        <dbReference type="ARBA" id="ARBA00022989"/>
    </source>
</evidence>
<dbReference type="GO" id="GO:0004930">
    <property type="term" value="F:G protein-coupled receptor activity"/>
    <property type="evidence" value="ECO:0007669"/>
    <property type="project" value="InterPro"/>
</dbReference>
<dbReference type="InterPro" id="IPR017981">
    <property type="entry name" value="GPCR_2-like_7TM"/>
</dbReference>
<keyword evidence="8" id="KW-1185">Reference proteome</keyword>
<evidence type="ECO:0000313" key="7">
    <source>
        <dbReference type="EMBL" id="PIK50946.1"/>
    </source>
</evidence>
<feature type="domain" description="G-protein coupled receptors family 2 profile 2" evidence="6">
    <location>
        <begin position="42"/>
        <end position="289"/>
    </location>
</feature>
<dbReference type="InterPro" id="IPR000832">
    <property type="entry name" value="GPCR_2_secretin-like"/>
</dbReference>
<comment type="caution">
    <text evidence="7">The sequence shown here is derived from an EMBL/GenBank/DDBJ whole genome shotgun (WGS) entry which is preliminary data.</text>
</comment>
<keyword evidence="4 5" id="KW-0472">Membrane</keyword>
<gene>
    <name evidence="7" type="ORF">BSL78_12163</name>
</gene>
<evidence type="ECO:0000313" key="8">
    <source>
        <dbReference type="Proteomes" id="UP000230750"/>
    </source>
</evidence>
<dbReference type="PANTHER" id="PTHR45902">
    <property type="entry name" value="LATROPHILIN RECEPTOR-LIKE PROTEIN A"/>
    <property type="match status" value="1"/>
</dbReference>
<dbReference type="Pfam" id="PF00002">
    <property type="entry name" value="7tm_2"/>
    <property type="match status" value="1"/>
</dbReference>
<feature type="transmembrane region" description="Helical" evidence="5">
    <location>
        <begin position="73"/>
        <end position="95"/>
    </location>
</feature>
<dbReference type="PANTHER" id="PTHR45902:SF1">
    <property type="entry name" value="LATROPHILIN RECEPTOR-LIKE PROTEIN A"/>
    <property type="match status" value="1"/>
</dbReference>
<comment type="subcellular location">
    <subcellularLocation>
        <location evidence="1">Membrane</location>
        <topology evidence="1">Multi-pass membrane protein</topology>
    </subcellularLocation>
</comment>
<dbReference type="GO" id="GO:0016020">
    <property type="term" value="C:membrane"/>
    <property type="evidence" value="ECO:0007669"/>
    <property type="project" value="UniProtKB-SubCell"/>
</dbReference>
<feature type="transmembrane region" description="Helical" evidence="5">
    <location>
        <begin position="192"/>
        <end position="216"/>
    </location>
</feature>
<evidence type="ECO:0000256" key="4">
    <source>
        <dbReference type="ARBA" id="ARBA00023136"/>
    </source>
</evidence>
<dbReference type="InterPro" id="IPR053231">
    <property type="entry name" value="GPCR_LN-TM7"/>
</dbReference>
<accession>A0A2G8KSG5</accession>
<keyword evidence="2 5" id="KW-0812">Transmembrane</keyword>
<dbReference type="AlphaFoldDB" id="A0A2G8KSG5"/>
<organism evidence="7 8">
    <name type="scientific">Stichopus japonicus</name>
    <name type="common">Sea cucumber</name>
    <dbReference type="NCBI Taxonomy" id="307972"/>
    <lineage>
        <taxon>Eukaryota</taxon>
        <taxon>Metazoa</taxon>
        <taxon>Echinodermata</taxon>
        <taxon>Eleutherozoa</taxon>
        <taxon>Echinozoa</taxon>
        <taxon>Holothuroidea</taxon>
        <taxon>Aspidochirotacea</taxon>
        <taxon>Aspidochirotida</taxon>
        <taxon>Stichopodidae</taxon>
        <taxon>Apostichopus</taxon>
    </lineage>
</organism>
<feature type="transmembrane region" description="Helical" evidence="5">
    <location>
        <begin position="237"/>
        <end position="258"/>
    </location>
</feature>
<evidence type="ECO:0000256" key="5">
    <source>
        <dbReference type="SAM" id="Phobius"/>
    </source>
</evidence>
<proteinExistence type="predicted"/>
<feature type="transmembrane region" description="Helical" evidence="5">
    <location>
        <begin position="44"/>
        <end position="67"/>
    </location>
</feature>
<dbReference type="Gene3D" id="1.20.1070.10">
    <property type="entry name" value="Rhodopsin 7-helix transmembrane proteins"/>
    <property type="match status" value="1"/>
</dbReference>
<sequence>MLVHERKGYALSLDEFYTAEDNLHLGEVATCLDKISSFASTARYLQLIAGAVSILSIGVVVLLHWKYPKLKNVYGFCLISLCFALAVTNLVPFLLEIRQIQGSPFTAITHYSWLSVFSWETIIIFHVHRSISGGNISNSIARAGFCSIKNITVQYAMFAWLAPIPFVLAGIICHVTRSGDFQYGRHWFEDNFISTYIFFIPTFCLIIVGISLFIATMSNMGKVRHNAEEAGGNPVDIMSIALRLQLTLGVPWVGFIILKFFPDPILLPVIVTINSLQGFFIMLALVTTKRVKRFIKDSYSTSPTIPTVA</sequence>
<name>A0A2G8KSG5_STIJA</name>
<evidence type="ECO:0000256" key="1">
    <source>
        <dbReference type="ARBA" id="ARBA00004141"/>
    </source>
</evidence>
<feature type="transmembrane region" description="Helical" evidence="5">
    <location>
        <begin position="264"/>
        <end position="286"/>
    </location>
</feature>
<evidence type="ECO:0000256" key="2">
    <source>
        <dbReference type="ARBA" id="ARBA00022692"/>
    </source>
</evidence>
<dbReference type="GO" id="GO:0007166">
    <property type="term" value="P:cell surface receptor signaling pathway"/>
    <property type="evidence" value="ECO:0007669"/>
    <property type="project" value="InterPro"/>
</dbReference>
<dbReference type="EMBL" id="MRZV01000397">
    <property type="protein sequence ID" value="PIK50946.1"/>
    <property type="molecule type" value="Genomic_DNA"/>
</dbReference>
<dbReference type="OrthoDB" id="10051649at2759"/>